<dbReference type="RefSeq" id="WP_237383506.1">
    <property type="nucleotide sequence ID" value="NZ_CP071793.1"/>
</dbReference>
<evidence type="ECO:0000313" key="2">
    <source>
        <dbReference type="Proteomes" id="UP000663929"/>
    </source>
</evidence>
<proteinExistence type="predicted"/>
<dbReference type="EMBL" id="CP071793">
    <property type="protein sequence ID" value="QTD53403.1"/>
    <property type="molecule type" value="Genomic_DNA"/>
</dbReference>
<dbReference type="KEGG" id="scor:J3U87_13190"/>
<reference evidence="1" key="1">
    <citation type="submission" date="2021-03" db="EMBL/GenBank/DDBJ databases">
        <title>Acanthopleuribacteraceae sp. M133.</title>
        <authorList>
            <person name="Wang G."/>
        </authorList>
    </citation>
    <scope>NUCLEOTIDE SEQUENCE</scope>
    <source>
        <strain evidence="1">M133</strain>
    </source>
</reference>
<accession>A0A8A4TV89</accession>
<sequence>MKRRSIEVRCKCGQALARYKKGGNGRLVKMFFQRIAVDHAGIFLTEPPLPLNREISCPNCGKRVATVQIVSGKYAAKMNQGAIQPI</sequence>
<dbReference type="Proteomes" id="UP000663929">
    <property type="component" value="Chromosome"/>
</dbReference>
<gene>
    <name evidence="1" type="ORF">J3U87_13190</name>
</gene>
<name>A0A8A4TV89_SULCO</name>
<evidence type="ECO:0000313" key="1">
    <source>
        <dbReference type="EMBL" id="QTD53403.1"/>
    </source>
</evidence>
<protein>
    <submittedName>
        <fullName evidence="1">Uncharacterized protein</fullName>
    </submittedName>
</protein>
<dbReference type="AlphaFoldDB" id="A0A8A4TV89"/>
<organism evidence="1 2">
    <name type="scientific">Sulfidibacter corallicola</name>
    <dbReference type="NCBI Taxonomy" id="2818388"/>
    <lineage>
        <taxon>Bacteria</taxon>
        <taxon>Pseudomonadati</taxon>
        <taxon>Acidobacteriota</taxon>
        <taxon>Holophagae</taxon>
        <taxon>Acanthopleuribacterales</taxon>
        <taxon>Acanthopleuribacteraceae</taxon>
        <taxon>Sulfidibacter</taxon>
    </lineage>
</organism>
<keyword evidence="2" id="KW-1185">Reference proteome</keyword>